<dbReference type="AlphaFoldDB" id="A0A1I6IEL5"/>
<dbReference type="STRING" id="670154.SAMN04488002_3762"/>
<accession>A0A1I6IEL5</accession>
<reference evidence="2" key="1">
    <citation type="submission" date="2016-10" db="EMBL/GenBank/DDBJ databases">
        <authorList>
            <person name="Varghese N."/>
            <person name="Submissions S."/>
        </authorList>
    </citation>
    <scope>NUCLEOTIDE SEQUENCE [LARGE SCALE GENOMIC DNA]</scope>
    <source>
        <strain evidence="2">DSM 26921</strain>
    </source>
</reference>
<dbReference type="EMBL" id="FOYO01000003">
    <property type="protein sequence ID" value="SFR65227.1"/>
    <property type="molecule type" value="Genomic_DNA"/>
</dbReference>
<proteinExistence type="predicted"/>
<dbReference type="Proteomes" id="UP000199658">
    <property type="component" value="Unassembled WGS sequence"/>
</dbReference>
<gene>
    <name evidence="1" type="ORF">SAMN04488002_3762</name>
</gene>
<evidence type="ECO:0000313" key="2">
    <source>
        <dbReference type="Proteomes" id="UP000199658"/>
    </source>
</evidence>
<keyword evidence="2" id="KW-1185">Reference proteome</keyword>
<evidence type="ECO:0000313" key="1">
    <source>
        <dbReference type="EMBL" id="SFR65227.1"/>
    </source>
</evidence>
<dbReference type="OrthoDB" id="9996192at2"/>
<organism evidence="1 2">
    <name type="scientific">Litoreibacter janthinus</name>
    <dbReference type="NCBI Taxonomy" id="670154"/>
    <lineage>
        <taxon>Bacteria</taxon>
        <taxon>Pseudomonadati</taxon>
        <taxon>Pseudomonadota</taxon>
        <taxon>Alphaproteobacteria</taxon>
        <taxon>Rhodobacterales</taxon>
        <taxon>Roseobacteraceae</taxon>
        <taxon>Litoreibacter</taxon>
    </lineage>
</organism>
<name>A0A1I6IEL5_9RHOB</name>
<protein>
    <submittedName>
        <fullName evidence="1">Uncharacterized protein</fullName>
    </submittedName>
</protein>
<sequence length="238" mass="26124">MLEHYIEMVEQLCAANIAAEMRMLDMSQLETGQQVHNIYQTLSTADATRCLEAYVGFLSYSVTPRTPPQVLQSYMGAAMGVPAEQRPELQEAVAYAFSRIEELTPQHGVYFKTAGLYRIRLGASAHEKFALMGFSNHTDLGFSYHVYLTLMEQPLGPEGFRLALARVQPDVEATANLASALSSLAVTLKREGRDATDLLKVLSPLREDNRRATGVNGPGSGPAVGDLVRPVFKVFGQQ</sequence>
<dbReference type="RefSeq" id="WP_090220708.1">
    <property type="nucleotide sequence ID" value="NZ_FOYO01000003.1"/>
</dbReference>